<keyword evidence="4 7" id="KW-0812">Transmembrane</keyword>
<feature type="transmembrane region" description="Helical" evidence="7">
    <location>
        <begin position="128"/>
        <end position="147"/>
    </location>
</feature>
<dbReference type="InterPro" id="IPR035906">
    <property type="entry name" value="MetI-like_sf"/>
</dbReference>
<evidence type="ECO:0000256" key="4">
    <source>
        <dbReference type="ARBA" id="ARBA00022692"/>
    </source>
</evidence>
<dbReference type="SUPFAM" id="SSF161098">
    <property type="entry name" value="MetI-like"/>
    <property type="match status" value="1"/>
</dbReference>
<dbReference type="Gene3D" id="1.10.3720.10">
    <property type="entry name" value="MetI-like"/>
    <property type="match status" value="1"/>
</dbReference>
<dbReference type="EMBL" id="JAUSUE010000019">
    <property type="protein sequence ID" value="MDQ0204677.1"/>
    <property type="molecule type" value="Genomic_DNA"/>
</dbReference>
<comment type="subcellular location">
    <subcellularLocation>
        <location evidence="1 7">Cell membrane</location>
        <topology evidence="1 7">Multi-pass membrane protein</topology>
    </subcellularLocation>
</comment>
<dbReference type="PROSITE" id="PS50928">
    <property type="entry name" value="ABC_TM1"/>
    <property type="match status" value="1"/>
</dbReference>
<evidence type="ECO:0000256" key="2">
    <source>
        <dbReference type="ARBA" id="ARBA00022448"/>
    </source>
</evidence>
<keyword evidence="6 7" id="KW-0472">Membrane</keyword>
<gene>
    <name evidence="9" type="ORF">J2S01_002409</name>
</gene>
<reference evidence="9 10" key="1">
    <citation type="submission" date="2023-07" db="EMBL/GenBank/DDBJ databases">
        <title>Genomic Encyclopedia of Type Strains, Phase IV (KMG-IV): sequencing the most valuable type-strain genomes for metagenomic binning, comparative biology and taxonomic classification.</title>
        <authorList>
            <person name="Goeker M."/>
        </authorList>
    </citation>
    <scope>NUCLEOTIDE SEQUENCE [LARGE SCALE GENOMIC DNA]</scope>
    <source>
        <strain evidence="9 10">DSM 16980</strain>
    </source>
</reference>
<evidence type="ECO:0000256" key="5">
    <source>
        <dbReference type="ARBA" id="ARBA00022989"/>
    </source>
</evidence>
<proteinExistence type="inferred from homology"/>
<comment type="caution">
    <text evidence="9">The sequence shown here is derived from an EMBL/GenBank/DDBJ whole genome shotgun (WGS) entry which is preliminary data.</text>
</comment>
<keyword evidence="2 7" id="KW-0813">Transport</keyword>
<evidence type="ECO:0000256" key="6">
    <source>
        <dbReference type="ARBA" id="ARBA00023136"/>
    </source>
</evidence>
<keyword evidence="10" id="KW-1185">Reference proteome</keyword>
<dbReference type="PANTHER" id="PTHR30151:SF38">
    <property type="entry name" value="ALIPHATIC SULFONATES TRANSPORT PERMEASE PROTEIN SSUC-RELATED"/>
    <property type="match status" value="1"/>
</dbReference>
<feature type="transmembrane region" description="Helical" evidence="7">
    <location>
        <begin position="99"/>
        <end position="122"/>
    </location>
</feature>
<comment type="similarity">
    <text evidence="7">Belongs to the binding-protein-dependent transport system permease family.</text>
</comment>
<dbReference type="RefSeq" id="WP_307224989.1">
    <property type="nucleotide sequence ID" value="NZ_CP116940.1"/>
</dbReference>
<evidence type="ECO:0000256" key="1">
    <source>
        <dbReference type="ARBA" id="ARBA00004651"/>
    </source>
</evidence>
<dbReference type="Pfam" id="PF00528">
    <property type="entry name" value="BPD_transp_1"/>
    <property type="match status" value="1"/>
</dbReference>
<evidence type="ECO:0000313" key="9">
    <source>
        <dbReference type="EMBL" id="MDQ0204677.1"/>
    </source>
</evidence>
<evidence type="ECO:0000259" key="8">
    <source>
        <dbReference type="PROSITE" id="PS50928"/>
    </source>
</evidence>
<name>A0ABT9YA31_9FIRM</name>
<accession>A0ABT9YA31</accession>
<feature type="transmembrane region" description="Helical" evidence="7">
    <location>
        <begin position="218"/>
        <end position="238"/>
    </location>
</feature>
<protein>
    <submittedName>
        <fullName evidence="9">Sulfonate transport system permease protein</fullName>
    </submittedName>
</protein>
<dbReference type="CDD" id="cd06261">
    <property type="entry name" value="TM_PBP2"/>
    <property type="match status" value="1"/>
</dbReference>
<feature type="transmembrane region" description="Helical" evidence="7">
    <location>
        <begin position="62"/>
        <end position="87"/>
    </location>
</feature>
<dbReference type="PANTHER" id="PTHR30151">
    <property type="entry name" value="ALKANE SULFONATE ABC TRANSPORTER-RELATED, MEMBRANE SUBUNIT"/>
    <property type="match status" value="1"/>
</dbReference>
<keyword evidence="5 7" id="KW-1133">Transmembrane helix</keyword>
<feature type="transmembrane region" description="Helical" evidence="7">
    <location>
        <begin position="12"/>
        <end position="33"/>
    </location>
</feature>
<evidence type="ECO:0000313" key="10">
    <source>
        <dbReference type="Proteomes" id="UP001239167"/>
    </source>
</evidence>
<evidence type="ECO:0000256" key="7">
    <source>
        <dbReference type="RuleBase" id="RU363032"/>
    </source>
</evidence>
<dbReference type="InterPro" id="IPR000515">
    <property type="entry name" value="MetI-like"/>
</dbReference>
<feature type="transmembrane region" description="Helical" evidence="7">
    <location>
        <begin position="191"/>
        <end position="212"/>
    </location>
</feature>
<sequence>MKKIYLWFTENYLSIIVPLILLLIWESCSRFNLIETKFLPSPSWIIREFFILLSNGELVRNLLISIIRVAEGFFIGVSLGIIVGIQVALNKNLQKSVRFIFGILRPIPVIAWIPVLILWLGIDESSKIAAISIGSFWSVLVSVVQAIRNVDKKYLEVAKVLRKDYKTTMLDVILPSTLPEIFTGIRIGIDVAWRSVIAAELIAASAGIGYMIMYARELFQIDIVLVGVFSIGLTGIVIEELVKVAERHLLRWNTNIYQEEVTRKI</sequence>
<organism evidence="9 10">
    <name type="scientific">Pectinatus haikarae</name>
    <dbReference type="NCBI Taxonomy" id="349096"/>
    <lineage>
        <taxon>Bacteria</taxon>
        <taxon>Bacillati</taxon>
        <taxon>Bacillota</taxon>
        <taxon>Negativicutes</taxon>
        <taxon>Selenomonadales</taxon>
        <taxon>Selenomonadaceae</taxon>
        <taxon>Pectinatus</taxon>
    </lineage>
</organism>
<dbReference type="Proteomes" id="UP001239167">
    <property type="component" value="Unassembled WGS sequence"/>
</dbReference>
<evidence type="ECO:0000256" key="3">
    <source>
        <dbReference type="ARBA" id="ARBA00022475"/>
    </source>
</evidence>
<keyword evidence="3" id="KW-1003">Cell membrane</keyword>
<feature type="domain" description="ABC transmembrane type-1" evidence="8">
    <location>
        <begin position="58"/>
        <end position="242"/>
    </location>
</feature>